<accession>A0A1H6FVD9</accession>
<keyword evidence="12" id="KW-1185">Reference proteome</keyword>
<feature type="transmembrane region" description="Helical" evidence="9">
    <location>
        <begin position="95"/>
        <end position="112"/>
    </location>
</feature>
<evidence type="ECO:0000256" key="7">
    <source>
        <dbReference type="ARBA" id="ARBA00022989"/>
    </source>
</evidence>
<gene>
    <name evidence="9" type="primary">lspA</name>
    <name evidence="11" type="ORF">SAMN02745716_1731</name>
</gene>
<dbReference type="STRING" id="29539.SAMN02745716_1731"/>
<evidence type="ECO:0000313" key="12">
    <source>
        <dbReference type="Proteomes" id="UP000222056"/>
    </source>
</evidence>
<comment type="similarity">
    <text evidence="1 9 10">Belongs to the peptidase A8 family.</text>
</comment>
<reference evidence="12" key="1">
    <citation type="submission" date="2016-10" db="EMBL/GenBank/DDBJ databases">
        <authorList>
            <person name="Varghese N."/>
            <person name="Submissions S."/>
        </authorList>
    </citation>
    <scope>NUCLEOTIDE SEQUENCE [LARGE SCALE GENOMIC DNA]</scope>
    <source>
        <strain evidence="12">ATCC 35263</strain>
    </source>
</reference>
<sequence>MAAACSGRKERAWARALAVAASVVLLDQASKQAAVELLANGRRVSLVPGLDLALTFNTGVAFGALRGFGDTIGWLVAVTLALLLVHFLRSASTPWLWLPVGAIVGGALSNLADRARVGAVIDFIDPVAWPAFNLADSAIVLGVAGLVLIGERAAKRAARADEQRAAGP</sequence>
<feature type="transmembrane region" description="Helical" evidence="9">
    <location>
        <begin position="71"/>
        <end position="88"/>
    </location>
</feature>
<comment type="pathway">
    <text evidence="9">Protein modification; lipoprotein biosynthesis (signal peptide cleavage).</text>
</comment>
<keyword evidence="3 9" id="KW-0645">Protease</keyword>
<keyword evidence="5 9" id="KW-0064">Aspartyl protease</keyword>
<feature type="active site" evidence="9">
    <location>
        <position position="136"/>
    </location>
</feature>
<comment type="caution">
    <text evidence="9">Lacks conserved residue(s) required for the propagation of feature annotation.</text>
</comment>
<name>A0A1H6FVD9_THEAL</name>
<dbReference type="RefSeq" id="WP_093118188.1">
    <property type="nucleotide sequence ID" value="NZ_FNWJ01000002.1"/>
</dbReference>
<keyword evidence="6 9" id="KW-0378">Hydrolase</keyword>
<comment type="function">
    <text evidence="9">This protein specifically catalyzes the removal of signal peptides from prolipoproteins.</text>
</comment>
<evidence type="ECO:0000313" key="11">
    <source>
        <dbReference type="EMBL" id="SEH14766.1"/>
    </source>
</evidence>
<keyword evidence="8 9" id="KW-0472">Membrane</keyword>
<evidence type="ECO:0000256" key="5">
    <source>
        <dbReference type="ARBA" id="ARBA00022750"/>
    </source>
</evidence>
<evidence type="ECO:0000256" key="10">
    <source>
        <dbReference type="RuleBase" id="RU004181"/>
    </source>
</evidence>
<dbReference type="AlphaFoldDB" id="A0A1H6FVD9"/>
<comment type="subcellular location">
    <subcellularLocation>
        <location evidence="9">Cell membrane</location>
        <topology evidence="9">Multi-pass membrane protein</topology>
    </subcellularLocation>
</comment>
<organism evidence="11 12">
    <name type="scientific">Thermoleophilum album</name>
    <dbReference type="NCBI Taxonomy" id="29539"/>
    <lineage>
        <taxon>Bacteria</taxon>
        <taxon>Bacillati</taxon>
        <taxon>Actinomycetota</taxon>
        <taxon>Thermoleophilia</taxon>
        <taxon>Thermoleophilales</taxon>
        <taxon>Thermoleophilaceae</taxon>
        <taxon>Thermoleophilum</taxon>
    </lineage>
</organism>
<keyword evidence="4 9" id="KW-0812">Transmembrane</keyword>
<evidence type="ECO:0000256" key="2">
    <source>
        <dbReference type="ARBA" id="ARBA00022475"/>
    </source>
</evidence>
<dbReference type="Proteomes" id="UP000222056">
    <property type="component" value="Unassembled WGS sequence"/>
</dbReference>
<evidence type="ECO:0000256" key="1">
    <source>
        <dbReference type="ARBA" id="ARBA00006139"/>
    </source>
</evidence>
<protein>
    <recommendedName>
        <fullName evidence="9">Lipoprotein signal peptidase</fullName>
        <ecNumber evidence="9">3.4.23.36</ecNumber>
    </recommendedName>
    <alternativeName>
        <fullName evidence="9">Prolipoprotein signal peptidase</fullName>
    </alternativeName>
    <alternativeName>
        <fullName evidence="9">Signal peptidase II</fullName>
        <shortName evidence="9">SPase II</shortName>
    </alternativeName>
</protein>
<dbReference type="GO" id="GO:0005886">
    <property type="term" value="C:plasma membrane"/>
    <property type="evidence" value="ECO:0007669"/>
    <property type="project" value="UniProtKB-SubCell"/>
</dbReference>
<dbReference type="InterPro" id="IPR001872">
    <property type="entry name" value="Peptidase_A8"/>
</dbReference>
<evidence type="ECO:0000256" key="4">
    <source>
        <dbReference type="ARBA" id="ARBA00022692"/>
    </source>
</evidence>
<dbReference type="Pfam" id="PF01252">
    <property type="entry name" value="Peptidase_A8"/>
    <property type="match status" value="1"/>
</dbReference>
<dbReference type="NCBIfam" id="TIGR00077">
    <property type="entry name" value="lspA"/>
    <property type="match status" value="1"/>
</dbReference>
<dbReference type="GO" id="GO:0006508">
    <property type="term" value="P:proteolysis"/>
    <property type="evidence" value="ECO:0007669"/>
    <property type="project" value="UniProtKB-KW"/>
</dbReference>
<evidence type="ECO:0000256" key="9">
    <source>
        <dbReference type="HAMAP-Rule" id="MF_00161"/>
    </source>
</evidence>
<dbReference type="EMBL" id="FNWJ01000002">
    <property type="protein sequence ID" value="SEH14766.1"/>
    <property type="molecule type" value="Genomic_DNA"/>
</dbReference>
<comment type="catalytic activity">
    <reaction evidence="9">
        <text>Release of signal peptides from bacterial membrane prolipoproteins. Hydrolyzes -Xaa-Yaa-Zaa-|-(S,diacylglyceryl)Cys-, in which Xaa is hydrophobic (preferably Leu), and Yaa (Ala or Ser) and Zaa (Gly or Ala) have small, neutral side chains.</text>
        <dbReference type="EC" id="3.4.23.36"/>
    </reaction>
</comment>
<dbReference type="GO" id="GO:0004190">
    <property type="term" value="F:aspartic-type endopeptidase activity"/>
    <property type="evidence" value="ECO:0007669"/>
    <property type="project" value="UniProtKB-UniRule"/>
</dbReference>
<dbReference type="PRINTS" id="PR00781">
    <property type="entry name" value="LIPOSIGPTASE"/>
</dbReference>
<evidence type="ECO:0000256" key="6">
    <source>
        <dbReference type="ARBA" id="ARBA00022801"/>
    </source>
</evidence>
<dbReference type="PANTHER" id="PTHR33695">
    <property type="entry name" value="LIPOPROTEIN SIGNAL PEPTIDASE"/>
    <property type="match status" value="1"/>
</dbReference>
<dbReference type="EC" id="3.4.23.36" evidence="9"/>
<feature type="active site" evidence="9">
    <location>
        <position position="122"/>
    </location>
</feature>
<dbReference type="OrthoDB" id="4308908at2"/>
<feature type="transmembrane region" description="Helical" evidence="9">
    <location>
        <begin position="127"/>
        <end position="149"/>
    </location>
</feature>
<evidence type="ECO:0000256" key="3">
    <source>
        <dbReference type="ARBA" id="ARBA00022670"/>
    </source>
</evidence>
<proteinExistence type="inferred from homology"/>
<evidence type="ECO:0000256" key="8">
    <source>
        <dbReference type="ARBA" id="ARBA00023136"/>
    </source>
</evidence>
<dbReference type="HAMAP" id="MF_00161">
    <property type="entry name" value="LspA"/>
    <property type="match status" value="1"/>
</dbReference>
<dbReference type="PANTHER" id="PTHR33695:SF1">
    <property type="entry name" value="LIPOPROTEIN SIGNAL PEPTIDASE"/>
    <property type="match status" value="1"/>
</dbReference>
<keyword evidence="7 9" id="KW-1133">Transmembrane helix</keyword>
<dbReference type="UniPathway" id="UPA00665"/>
<keyword evidence="2 9" id="KW-1003">Cell membrane</keyword>